<accession>A0AAD4VJZ0</accession>
<evidence type="ECO:0000313" key="3">
    <source>
        <dbReference type="Proteomes" id="UP001054821"/>
    </source>
</evidence>
<keyword evidence="3" id="KW-1185">Reference proteome</keyword>
<protein>
    <recommendedName>
        <fullName evidence="4">Secreted protein</fullName>
    </recommendedName>
</protein>
<sequence length="115" mass="12190">MGWVRLAFLLSRASLGCMAGRWQVETVLVVRVSVNPSSLDMALMAGFLNELSITGPRGPSSSWLTIPGLRALHSHPTASCSPPPATKGVLSCEGRLSGAIQERAVGAVRAELHHF</sequence>
<evidence type="ECO:0000313" key="2">
    <source>
        <dbReference type="EMBL" id="KAI5325306.1"/>
    </source>
</evidence>
<dbReference type="AlphaFoldDB" id="A0AAD4VJZ0"/>
<reference evidence="2 3" key="1">
    <citation type="journal article" date="2022" name="G3 (Bethesda)">
        <title>Whole-genome sequence and methylome profiling of the almond [Prunus dulcis (Mill.) D.A. Webb] cultivar 'Nonpareil'.</title>
        <authorList>
            <person name="D'Amico-Willman K.M."/>
            <person name="Ouma W.Z."/>
            <person name="Meulia T."/>
            <person name="Sideli G.M."/>
            <person name="Gradziel T.M."/>
            <person name="Fresnedo-Ramirez J."/>
        </authorList>
    </citation>
    <scope>NUCLEOTIDE SEQUENCE [LARGE SCALE GENOMIC DNA]</scope>
    <source>
        <strain evidence="2">Clone GOH B32 T37-40</strain>
    </source>
</reference>
<feature type="chain" id="PRO_5042267991" description="Secreted protein" evidence="1">
    <location>
        <begin position="20"/>
        <end position="115"/>
    </location>
</feature>
<keyword evidence="1" id="KW-0732">Signal</keyword>
<name>A0AAD4VJZ0_PRUDU</name>
<proteinExistence type="predicted"/>
<dbReference type="Proteomes" id="UP001054821">
    <property type="component" value="Chromosome 6"/>
</dbReference>
<comment type="caution">
    <text evidence="2">The sequence shown here is derived from an EMBL/GenBank/DDBJ whole genome shotgun (WGS) entry which is preliminary data.</text>
</comment>
<gene>
    <name evidence="2" type="ORF">L3X38_034380</name>
</gene>
<organism evidence="2 3">
    <name type="scientific">Prunus dulcis</name>
    <name type="common">Almond</name>
    <name type="synonym">Amygdalus dulcis</name>
    <dbReference type="NCBI Taxonomy" id="3755"/>
    <lineage>
        <taxon>Eukaryota</taxon>
        <taxon>Viridiplantae</taxon>
        <taxon>Streptophyta</taxon>
        <taxon>Embryophyta</taxon>
        <taxon>Tracheophyta</taxon>
        <taxon>Spermatophyta</taxon>
        <taxon>Magnoliopsida</taxon>
        <taxon>eudicotyledons</taxon>
        <taxon>Gunneridae</taxon>
        <taxon>Pentapetalae</taxon>
        <taxon>rosids</taxon>
        <taxon>fabids</taxon>
        <taxon>Rosales</taxon>
        <taxon>Rosaceae</taxon>
        <taxon>Amygdaloideae</taxon>
        <taxon>Amygdaleae</taxon>
        <taxon>Prunus</taxon>
    </lineage>
</organism>
<evidence type="ECO:0008006" key="4">
    <source>
        <dbReference type="Google" id="ProtNLM"/>
    </source>
</evidence>
<evidence type="ECO:0000256" key="1">
    <source>
        <dbReference type="SAM" id="SignalP"/>
    </source>
</evidence>
<feature type="signal peptide" evidence="1">
    <location>
        <begin position="1"/>
        <end position="19"/>
    </location>
</feature>
<dbReference type="EMBL" id="JAJFAZ020000006">
    <property type="protein sequence ID" value="KAI5325306.1"/>
    <property type="molecule type" value="Genomic_DNA"/>
</dbReference>